<dbReference type="AlphaFoldDB" id="A0A412GRI7"/>
<accession>A0A412GRI7</accession>
<evidence type="ECO:0000259" key="1">
    <source>
        <dbReference type="Pfam" id="PF08800"/>
    </source>
</evidence>
<reference evidence="2 3" key="1">
    <citation type="submission" date="2018-08" db="EMBL/GenBank/DDBJ databases">
        <title>A genome reference for cultivated species of the human gut microbiota.</title>
        <authorList>
            <person name="Zou Y."/>
            <person name="Xue W."/>
            <person name="Luo G."/>
        </authorList>
    </citation>
    <scope>NUCLEOTIDE SEQUENCE [LARGE SCALE GENOMIC DNA]</scope>
    <source>
        <strain evidence="2 3">AF24-2</strain>
    </source>
</reference>
<gene>
    <name evidence="2" type="ORF">DWY20_06895</name>
</gene>
<dbReference type="InterPro" id="IPR014907">
    <property type="entry name" value="BT4734-like_N"/>
</dbReference>
<dbReference type="Pfam" id="PF08800">
    <property type="entry name" value="BT4734-like_N"/>
    <property type="match status" value="1"/>
</dbReference>
<comment type="caution">
    <text evidence="2">The sequence shown here is derived from an EMBL/GenBank/DDBJ whole genome shotgun (WGS) entry which is preliminary data.</text>
</comment>
<sequence length="303" mass="35741">MKEDKMFTLLQRINYTKYGLQYIDFNEVVEVIRNGDLVLYDSEYGKYTLRQAIEHIRTVPEEDRQYWKSRLLPAVAYNARFLEVNSKGLDDYSCITAMDFDHIATRDEMIHLRNRLIITPCVVCVFVTPSGEGLKALVLHDNENPDLHRDLYEQLLKKFDVASKDESCKDIARRNYLSYDPDIWVNRSPVAFHYIPTIKPQNYSKQYSGNSVKSVSDESIIRIMDSVWKKKHPEYWLEGQRANSIFKLACLMCKWGVDEDFAIEYFVDGWEDRTMSEDEIVSHVRNAYKAESDNFEILQFRIY</sequence>
<dbReference type="Proteomes" id="UP000285864">
    <property type="component" value="Unassembled WGS sequence"/>
</dbReference>
<dbReference type="EMBL" id="QRUU01000023">
    <property type="protein sequence ID" value="RGR97390.1"/>
    <property type="molecule type" value="Genomic_DNA"/>
</dbReference>
<protein>
    <submittedName>
        <fullName evidence="2">Virulence protein E</fullName>
    </submittedName>
</protein>
<evidence type="ECO:0000313" key="3">
    <source>
        <dbReference type="Proteomes" id="UP000285864"/>
    </source>
</evidence>
<proteinExistence type="predicted"/>
<feature type="domain" description="BT4734-like N-terminal" evidence="1">
    <location>
        <begin position="69"/>
        <end position="183"/>
    </location>
</feature>
<name>A0A412GRI7_9BACT</name>
<dbReference type="RefSeq" id="WP_040312194.1">
    <property type="nucleotide sequence ID" value="NZ_CABKNL010000012.1"/>
</dbReference>
<evidence type="ECO:0000313" key="2">
    <source>
        <dbReference type="EMBL" id="RGR97390.1"/>
    </source>
</evidence>
<organism evidence="2 3">
    <name type="scientific">Phocaeicola coprocola</name>
    <dbReference type="NCBI Taxonomy" id="310298"/>
    <lineage>
        <taxon>Bacteria</taxon>
        <taxon>Pseudomonadati</taxon>
        <taxon>Bacteroidota</taxon>
        <taxon>Bacteroidia</taxon>
        <taxon>Bacteroidales</taxon>
        <taxon>Bacteroidaceae</taxon>
        <taxon>Phocaeicola</taxon>
    </lineage>
</organism>
<keyword evidence="3" id="KW-1185">Reference proteome</keyword>